<gene>
    <name evidence="2" type="ORF">SAMN05661109_02476</name>
</gene>
<dbReference type="Proteomes" id="UP000198929">
    <property type="component" value="Unassembled WGS sequence"/>
</dbReference>
<dbReference type="STRING" id="1121357.SAMN05661109_02476"/>
<keyword evidence="1" id="KW-1133">Transmembrane helix</keyword>
<accession>A0A1H9W0B0</accession>
<keyword evidence="1" id="KW-0472">Membrane</keyword>
<dbReference type="RefSeq" id="WP_157728441.1">
    <property type="nucleotide sequence ID" value="NZ_CP047199.1"/>
</dbReference>
<sequence>MEILIIGATLFVPVIIIVLVVLLVFRGGKILANLQSDVQRIAKDVEKISKELDRRDT</sequence>
<organism evidence="2 3">
    <name type="scientific">Corynebacterium cystitidis DSM 20524</name>
    <dbReference type="NCBI Taxonomy" id="1121357"/>
    <lineage>
        <taxon>Bacteria</taxon>
        <taxon>Bacillati</taxon>
        <taxon>Actinomycetota</taxon>
        <taxon>Actinomycetes</taxon>
        <taxon>Mycobacteriales</taxon>
        <taxon>Corynebacteriaceae</taxon>
        <taxon>Corynebacterium</taxon>
    </lineage>
</organism>
<reference evidence="3" key="1">
    <citation type="submission" date="2016-10" db="EMBL/GenBank/DDBJ databases">
        <authorList>
            <person name="Varghese N."/>
            <person name="Submissions S."/>
        </authorList>
    </citation>
    <scope>NUCLEOTIDE SEQUENCE [LARGE SCALE GENOMIC DNA]</scope>
    <source>
        <strain evidence="3">DSM 20524</strain>
    </source>
</reference>
<proteinExistence type="predicted"/>
<evidence type="ECO:0000256" key="1">
    <source>
        <dbReference type="SAM" id="Phobius"/>
    </source>
</evidence>
<dbReference type="EMBL" id="FOGQ01000015">
    <property type="protein sequence ID" value="SES27244.1"/>
    <property type="molecule type" value="Genomic_DNA"/>
</dbReference>
<feature type="transmembrane region" description="Helical" evidence="1">
    <location>
        <begin position="6"/>
        <end position="25"/>
    </location>
</feature>
<keyword evidence="3" id="KW-1185">Reference proteome</keyword>
<evidence type="ECO:0000313" key="3">
    <source>
        <dbReference type="Proteomes" id="UP000198929"/>
    </source>
</evidence>
<evidence type="ECO:0000313" key="2">
    <source>
        <dbReference type="EMBL" id="SES27244.1"/>
    </source>
</evidence>
<keyword evidence="1" id="KW-0812">Transmembrane</keyword>
<name>A0A1H9W0B0_9CORY</name>
<dbReference type="AlphaFoldDB" id="A0A1H9W0B0"/>
<protein>
    <submittedName>
        <fullName evidence="2">Uncharacterized protein</fullName>
    </submittedName>
</protein>